<keyword evidence="2 6" id="KW-0808">Transferase</keyword>
<dbReference type="EMBL" id="VIGB01000003">
    <property type="protein sequence ID" value="TQF06191.1"/>
    <property type="molecule type" value="Genomic_DNA"/>
</dbReference>
<protein>
    <submittedName>
        <fullName evidence="6">S-adenosylmethionine:tRNA ribosyltransferase-isomerase</fullName>
    </submittedName>
</protein>
<dbReference type="Gene3D" id="3.40.1780.10">
    <property type="entry name" value="QueA-like"/>
    <property type="match status" value="1"/>
</dbReference>
<dbReference type="SUPFAM" id="SSF111337">
    <property type="entry name" value="QueA-like"/>
    <property type="match status" value="1"/>
</dbReference>
<gene>
    <name evidence="6" type="ORF">E6W39_33195</name>
</gene>
<organism evidence="6 7">
    <name type="scientific">Kitasatospora acidiphila</name>
    <dbReference type="NCBI Taxonomy" id="2567942"/>
    <lineage>
        <taxon>Bacteria</taxon>
        <taxon>Bacillati</taxon>
        <taxon>Actinomycetota</taxon>
        <taxon>Actinomycetes</taxon>
        <taxon>Kitasatosporales</taxon>
        <taxon>Streptomycetaceae</taxon>
        <taxon>Kitasatospora</taxon>
    </lineage>
</organism>
<dbReference type="RefSeq" id="WP_141636636.1">
    <property type="nucleotide sequence ID" value="NZ_VIGB01000003.1"/>
</dbReference>
<keyword evidence="7" id="KW-1185">Reference proteome</keyword>
<sequence>MARGAGACWKRPGGRRHDLLTGRNAFWTRKGYDVIRDAEPAPAPAPEPAREPAYRVPPELVAKQPVEALGGARSDARMVVVDRRDGTVQHRRFFEIAGVLGPGDVLVLNNSRVLPSVLRGTDDRGRQAVVQVYSPMEDGSWHAQVVAAEPDRRPGEEFSFEGSDGCEGSGGERLSGRLIREETPGEWRIMLTPPGPEALERTAALFYPHYLGSEPRPEYYQNVYATRPGGIMLPSAGRHFTPELLRRLTELGVAVAEVTLDIGVKWGVVRLATWLRETAGVTEPLLPEGTARTPADERGNFPGAEHYDVPIETADTINARRRAGGRVVVCGTTVMRTLETVTDDTGRVWPGHGWTGLIIEPDHRFRSCDAFMTNLHMPTSSELQLTASLVGGDRLPEIYRTEIIPRGYRFYEFGDSMVIV</sequence>
<keyword evidence="4" id="KW-0671">Queuosine biosynthesis</keyword>
<dbReference type="OrthoDB" id="9783887at2"/>
<dbReference type="PANTHER" id="PTHR30307:SF0">
    <property type="entry name" value="S-ADENOSYLMETHIONINE:TRNA RIBOSYLTRANSFERASE-ISOMERASE"/>
    <property type="match status" value="1"/>
</dbReference>
<dbReference type="GO" id="GO:0008616">
    <property type="term" value="P:tRNA queuosine(34) biosynthetic process"/>
    <property type="evidence" value="ECO:0007669"/>
    <property type="project" value="UniProtKB-KW"/>
</dbReference>
<comment type="caution">
    <text evidence="6">The sequence shown here is derived from an EMBL/GenBank/DDBJ whole genome shotgun (WGS) entry which is preliminary data.</text>
</comment>
<dbReference type="InterPro" id="IPR036100">
    <property type="entry name" value="QueA_sf"/>
</dbReference>
<feature type="region of interest" description="Disordered" evidence="5">
    <location>
        <begin position="285"/>
        <end position="306"/>
    </location>
</feature>
<dbReference type="PANTHER" id="PTHR30307">
    <property type="entry name" value="S-ADENOSYLMETHIONINE:TRNA RIBOSYLTRANSFERASE-ISOMERASE"/>
    <property type="match status" value="1"/>
</dbReference>
<accession>A0A540WAX0</accession>
<evidence type="ECO:0000256" key="5">
    <source>
        <dbReference type="SAM" id="MobiDB-lite"/>
    </source>
</evidence>
<dbReference type="Gene3D" id="2.40.10.240">
    <property type="entry name" value="QueA-like"/>
    <property type="match status" value="1"/>
</dbReference>
<dbReference type="Proteomes" id="UP000319103">
    <property type="component" value="Unassembled WGS sequence"/>
</dbReference>
<evidence type="ECO:0000256" key="1">
    <source>
        <dbReference type="ARBA" id="ARBA00022490"/>
    </source>
</evidence>
<reference evidence="6 7" key="1">
    <citation type="submission" date="2019-06" db="EMBL/GenBank/DDBJ databases">
        <title>Description of Kitasatospora acidophila sp. nov. isolated from pine grove soil, and reclassification of Streptomyces novaecaesareae to Kitasatospora novaeceasareae comb. nov.</title>
        <authorList>
            <person name="Kim M.J."/>
        </authorList>
    </citation>
    <scope>NUCLEOTIDE SEQUENCE [LARGE SCALE GENOMIC DNA]</scope>
    <source>
        <strain evidence="6 7">MMS16-CNU292</strain>
    </source>
</reference>
<evidence type="ECO:0000256" key="4">
    <source>
        <dbReference type="ARBA" id="ARBA00022785"/>
    </source>
</evidence>
<dbReference type="InterPro" id="IPR003699">
    <property type="entry name" value="QueA"/>
</dbReference>
<dbReference type="InterPro" id="IPR042118">
    <property type="entry name" value="QueA_dom1"/>
</dbReference>
<feature type="region of interest" description="Disordered" evidence="5">
    <location>
        <begin position="152"/>
        <end position="176"/>
    </location>
</feature>
<dbReference type="AlphaFoldDB" id="A0A540WAX0"/>
<evidence type="ECO:0000313" key="7">
    <source>
        <dbReference type="Proteomes" id="UP000319103"/>
    </source>
</evidence>
<keyword evidence="6" id="KW-0413">Isomerase</keyword>
<dbReference type="GO" id="GO:0051075">
    <property type="term" value="F:S-adenosylmethionine:tRNA ribosyltransferase-isomerase activity"/>
    <property type="evidence" value="ECO:0007669"/>
    <property type="project" value="TreeGrafter"/>
</dbReference>
<evidence type="ECO:0000256" key="2">
    <source>
        <dbReference type="ARBA" id="ARBA00022679"/>
    </source>
</evidence>
<dbReference type="InterPro" id="IPR042119">
    <property type="entry name" value="QueA_dom2"/>
</dbReference>
<keyword evidence="1" id="KW-0963">Cytoplasm</keyword>
<dbReference type="Pfam" id="PF02547">
    <property type="entry name" value="Queuosine_synth"/>
    <property type="match status" value="2"/>
</dbReference>
<evidence type="ECO:0000256" key="3">
    <source>
        <dbReference type="ARBA" id="ARBA00022691"/>
    </source>
</evidence>
<proteinExistence type="predicted"/>
<evidence type="ECO:0000313" key="6">
    <source>
        <dbReference type="EMBL" id="TQF06191.1"/>
    </source>
</evidence>
<name>A0A540WAX0_9ACTN</name>
<feature type="compositionally biased region" description="Basic and acidic residues" evidence="5">
    <location>
        <begin position="294"/>
        <end position="306"/>
    </location>
</feature>
<keyword evidence="3" id="KW-0949">S-adenosyl-L-methionine</keyword>